<evidence type="ECO:0000313" key="4">
    <source>
        <dbReference type="Proteomes" id="UP001576776"/>
    </source>
</evidence>
<sequence>MQLSKSGMAKNRLAQQRSPELPQFPALNQQARRPVAPIQKSPRLQKVPQKQTLNERRRRVNPALHQPLPWNQLLVQLLLKRPLLLLLTFSGGILIVAGIAAIGLTRPEQGYELKFPTNPLITAISPTTESATETPESLPNPTPTTENVPVTTVTQQTEQNALLGLYLAIGAGCAVGAWLLYRRRLKLAAKMQRQLLPKILPGSSSEKNPEKEPKKQKNGKPLKRIAPGSRKPLVANPGKIPVADSIVRWPNGQNLPRNSQKVLTDTTAKRRKQSIMSDR</sequence>
<proteinExistence type="predicted"/>
<feature type="region of interest" description="Disordered" evidence="1">
    <location>
        <begin position="1"/>
        <end position="57"/>
    </location>
</feature>
<keyword evidence="2" id="KW-0812">Transmembrane</keyword>
<feature type="region of interest" description="Disordered" evidence="1">
    <location>
        <begin position="198"/>
        <end position="279"/>
    </location>
</feature>
<accession>A0ABV4Y8M0</accession>
<dbReference type="EMBL" id="JBHFNS010000035">
    <property type="protein sequence ID" value="MFB2935156.1"/>
    <property type="molecule type" value="Genomic_DNA"/>
</dbReference>
<evidence type="ECO:0000256" key="2">
    <source>
        <dbReference type="SAM" id="Phobius"/>
    </source>
</evidence>
<keyword evidence="2" id="KW-0472">Membrane</keyword>
<name>A0ABV4Y8M0_9CYAN</name>
<feature type="transmembrane region" description="Helical" evidence="2">
    <location>
        <begin position="161"/>
        <end position="181"/>
    </location>
</feature>
<keyword evidence="4" id="KW-1185">Reference proteome</keyword>
<feature type="region of interest" description="Disordered" evidence="1">
    <location>
        <begin position="127"/>
        <end position="148"/>
    </location>
</feature>
<protein>
    <submittedName>
        <fullName evidence="3">Uncharacterized protein</fullName>
    </submittedName>
</protein>
<dbReference type="Proteomes" id="UP001576776">
    <property type="component" value="Unassembled WGS sequence"/>
</dbReference>
<organism evidence="3 4">
    <name type="scientific">Floridaenema fluviatile BLCC-F154</name>
    <dbReference type="NCBI Taxonomy" id="3153640"/>
    <lineage>
        <taxon>Bacteria</taxon>
        <taxon>Bacillati</taxon>
        <taxon>Cyanobacteriota</taxon>
        <taxon>Cyanophyceae</taxon>
        <taxon>Oscillatoriophycideae</taxon>
        <taxon>Aerosakkonematales</taxon>
        <taxon>Aerosakkonemataceae</taxon>
        <taxon>Floridanema</taxon>
        <taxon>Floridanema fluviatile</taxon>
    </lineage>
</organism>
<keyword evidence="2" id="KW-1133">Transmembrane helix</keyword>
<reference evidence="3 4" key="1">
    <citation type="submission" date="2024-09" db="EMBL/GenBank/DDBJ databases">
        <title>Floridaenema gen nov. (Aerosakkonemataceae, Aerosakkonematales ord. nov., Cyanobacteria) from benthic tropical and subtropical fresh waters, with the description of four new species.</title>
        <authorList>
            <person name="Moretto J.A."/>
            <person name="Berthold D.E."/>
            <person name="Lefler F.W."/>
            <person name="Huang I.-S."/>
            <person name="Laughinghouse H. IV."/>
        </authorList>
    </citation>
    <scope>NUCLEOTIDE SEQUENCE [LARGE SCALE GENOMIC DNA]</scope>
    <source>
        <strain evidence="3 4">BLCC-F154</strain>
    </source>
</reference>
<comment type="caution">
    <text evidence="3">The sequence shown here is derived from an EMBL/GenBank/DDBJ whole genome shotgun (WGS) entry which is preliminary data.</text>
</comment>
<gene>
    <name evidence="3" type="ORF">ACE1B6_07735</name>
</gene>
<evidence type="ECO:0000313" key="3">
    <source>
        <dbReference type="EMBL" id="MFB2935156.1"/>
    </source>
</evidence>
<dbReference type="RefSeq" id="WP_413256676.1">
    <property type="nucleotide sequence ID" value="NZ_JBHFNS010000035.1"/>
</dbReference>
<feature type="transmembrane region" description="Helical" evidence="2">
    <location>
        <begin position="83"/>
        <end position="104"/>
    </location>
</feature>
<evidence type="ECO:0000256" key="1">
    <source>
        <dbReference type="SAM" id="MobiDB-lite"/>
    </source>
</evidence>
<feature type="compositionally biased region" description="Polar residues" evidence="1">
    <location>
        <begin position="251"/>
        <end position="266"/>
    </location>
</feature>